<name>A0ABV5B4U0_9BACL</name>
<dbReference type="Gene3D" id="1.10.10.10">
    <property type="entry name" value="Winged helix-like DNA-binding domain superfamily/Winged helix DNA-binding domain"/>
    <property type="match status" value="1"/>
</dbReference>
<proteinExistence type="inferred from homology"/>
<reference evidence="6 7" key="1">
    <citation type="submission" date="2024-09" db="EMBL/GenBank/DDBJ databases">
        <authorList>
            <person name="Ruan L."/>
        </authorList>
    </citation>
    <scope>NUCLEOTIDE SEQUENCE [LARGE SCALE GENOMIC DNA]</scope>
    <source>
        <strain evidence="6 7">D33</strain>
    </source>
</reference>
<keyword evidence="7" id="KW-1185">Reference proteome</keyword>
<dbReference type="Pfam" id="PF03466">
    <property type="entry name" value="LysR_substrate"/>
    <property type="match status" value="1"/>
</dbReference>
<evidence type="ECO:0000259" key="5">
    <source>
        <dbReference type="PROSITE" id="PS50931"/>
    </source>
</evidence>
<dbReference type="InterPro" id="IPR000847">
    <property type="entry name" value="LysR_HTH_N"/>
</dbReference>
<evidence type="ECO:0000313" key="7">
    <source>
        <dbReference type="Proteomes" id="UP001580407"/>
    </source>
</evidence>
<comment type="caution">
    <text evidence="6">The sequence shown here is derived from an EMBL/GenBank/DDBJ whole genome shotgun (WGS) entry which is preliminary data.</text>
</comment>
<evidence type="ECO:0000256" key="4">
    <source>
        <dbReference type="ARBA" id="ARBA00023163"/>
    </source>
</evidence>
<feature type="domain" description="HTH lysR-type" evidence="5">
    <location>
        <begin position="1"/>
        <end position="59"/>
    </location>
</feature>
<dbReference type="Gene3D" id="3.40.190.290">
    <property type="match status" value="1"/>
</dbReference>
<evidence type="ECO:0000313" key="6">
    <source>
        <dbReference type="EMBL" id="MFB5680701.1"/>
    </source>
</evidence>
<protein>
    <submittedName>
        <fullName evidence="6">LysR family transcriptional regulator</fullName>
    </submittedName>
</protein>
<dbReference type="InterPro" id="IPR005119">
    <property type="entry name" value="LysR_subst-bd"/>
</dbReference>
<dbReference type="PANTHER" id="PTHR30427">
    <property type="entry name" value="TRANSCRIPTIONAL ACTIVATOR PROTEIN LYSR"/>
    <property type="match status" value="1"/>
</dbReference>
<accession>A0ABV5B4U0</accession>
<gene>
    <name evidence="6" type="ORF">ACE3NQ_07240</name>
</gene>
<dbReference type="PROSITE" id="PS50931">
    <property type="entry name" value="HTH_LYSR"/>
    <property type="match status" value="1"/>
</dbReference>
<evidence type="ECO:0000256" key="1">
    <source>
        <dbReference type="ARBA" id="ARBA00009437"/>
    </source>
</evidence>
<dbReference type="InterPro" id="IPR036388">
    <property type="entry name" value="WH-like_DNA-bd_sf"/>
</dbReference>
<dbReference type="PANTHER" id="PTHR30427:SF1">
    <property type="entry name" value="TRANSCRIPTIONAL ACTIVATOR PROTEIN LYSR"/>
    <property type="match status" value="1"/>
</dbReference>
<sequence length="293" mass="32796">MNMNNLRIFIKVAEKLNITEAAKELYISQPAVSKALKNLESSLNILLFARDKHRGLILTGAGKEILLLAREMMAIESKIQQIADRENKLLRGKVKVGSFPAASTKLLPEVIALFRSRYPLVRIELTEGTSNQIKEWVADRTVDIGIVASPFDDFENMSLVQDHMVAIIPRNHSLKDMDRIDIEQHQDELIFCKGGHETSLSLILQEHHIPLHENLTVQTAETLVQLVKKNLGIGIISKFTLSSVSHDFLVKDLYPAVTREIGVIAHSFAESAPAAKEFVRIMSELSRSSLINS</sequence>
<keyword evidence="3" id="KW-0238">DNA-binding</keyword>
<dbReference type="CDD" id="cd05466">
    <property type="entry name" value="PBP2_LTTR_substrate"/>
    <property type="match status" value="1"/>
</dbReference>
<dbReference type="EMBL" id="JBHILM010000006">
    <property type="protein sequence ID" value="MFB5680701.1"/>
    <property type="molecule type" value="Genomic_DNA"/>
</dbReference>
<dbReference type="Proteomes" id="UP001580407">
    <property type="component" value="Unassembled WGS sequence"/>
</dbReference>
<dbReference type="SUPFAM" id="SSF46785">
    <property type="entry name" value="Winged helix' DNA-binding domain"/>
    <property type="match status" value="1"/>
</dbReference>
<evidence type="ECO:0000256" key="3">
    <source>
        <dbReference type="ARBA" id="ARBA00023125"/>
    </source>
</evidence>
<keyword evidence="2" id="KW-0805">Transcription regulation</keyword>
<dbReference type="InterPro" id="IPR036390">
    <property type="entry name" value="WH_DNA-bd_sf"/>
</dbReference>
<dbReference type="SUPFAM" id="SSF53850">
    <property type="entry name" value="Periplasmic binding protein-like II"/>
    <property type="match status" value="1"/>
</dbReference>
<dbReference type="RefSeq" id="WP_375524499.1">
    <property type="nucleotide sequence ID" value="NZ_JBHILM010000006.1"/>
</dbReference>
<dbReference type="PRINTS" id="PR00039">
    <property type="entry name" value="HTHLYSR"/>
</dbReference>
<keyword evidence="4" id="KW-0804">Transcription</keyword>
<evidence type="ECO:0000256" key="2">
    <source>
        <dbReference type="ARBA" id="ARBA00023015"/>
    </source>
</evidence>
<organism evidence="6 7">
    <name type="scientific">Paenibacillus terreus</name>
    <dbReference type="NCBI Taxonomy" id="1387834"/>
    <lineage>
        <taxon>Bacteria</taxon>
        <taxon>Bacillati</taxon>
        <taxon>Bacillota</taxon>
        <taxon>Bacilli</taxon>
        <taxon>Bacillales</taxon>
        <taxon>Paenibacillaceae</taxon>
        <taxon>Paenibacillus</taxon>
    </lineage>
</organism>
<comment type="similarity">
    <text evidence="1">Belongs to the LysR transcriptional regulatory family.</text>
</comment>
<dbReference type="Pfam" id="PF00126">
    <property type="entry name" value="HTH_1"/>
    <property type="match status" value="1"/>
</dbReference>